<name>A0A098SB74_9BACT</name>
<evidence type="ECO:0000313" key="2">
    <source>
        <dbReference type="Proteomes" id="UP000029736"/>
    </source>
</evidence>
<organism evidence="1 2">
    <name type="scientific">Phaeodactylibacter xiamenensis</name>
    <dbReference type="NCBI Taxonomy" id="1524460"/>
    <lineage>
        <taxon>Bacteria</taxon>
        <taxon>Pseudomonadati</taxon>
        <taxon>Bacteroidota</taxon>
        <taxon>Saprospiria</taxon>
        <taxon>Saprospirales</taxon>
        <taxon>Haliscomenobacteraceae</taxon>
        <taxon>Phaeodactylibacter</taxon>
    </lineage>
</organism>
<evidence type="ECO:0000313" key="1">
    <source>
        <dbReference type="EMBL" id="KGE89401.1"/>
    </source>
</evidence>
<gene>
    <name evidence="1" type="ORF">IX84_03565</name>
</gene>
<dbReference type="AlphaFoldDB" id="A0A098SB74"/>
<keyword evidence="2" id="KW-1185">Reference proteome</keyword>
<proteinExistence type="predicted"/>
<protein>
    <submittedName>
        <fullName evidence="1">Uncharacterized protein</fullName>
    </submittedName>
</protein>
<dbReference type="STRING" id="1524460.IX84_03565"/>
<accession>A0A098SB74</accession>
<dbReference type="EMBL" id="JPOS01000010">
    <property type="protein sequence ID" value="KGE89401.1"/>
    <property type="molecule type" value="Genomic_DNA"/>
</dbReference>
<dbReference type="Proteomes" id="UP000029736">
    <property type="component" value="Unassembled WGS sequence"/>
</dbReference>
<reference evidence="1 2" key="1">
    <citation type="journal article" date="2014" name="Int. J. Syst. Evol. Microbiol.">
        <title>Phaeodactylibacter xiamenensis gen. nov., sp. nov., a member of the family Saprospiraceae isolated from the marine alga Phaeodactylum tricornutum.</title>
        <authorList>
            <person name="Chen Z.Jr."/>
            <person name="Lei X."/>
            <person name="Lai Q."/>
            <person name="Li Y."/>
            <person name="Zhang B."/>
            <person name="Zhang J."/>
            <person name="Zhang H."/>
            <person name="Yang L."/>
            <person name="Zheng W."/>
            <person name="Tian Y."/>
            <person name="Yu Z."/>
            <person name="Xu H.Jr."/>
            <person name="Zheng T."/>
        </authorList>
    </citation>
    <scope>NUCLEOTIDE SEQUENCE [LARGE SCALE GENOMIC DNA]</scope>
    <source>
        <strain evidence="1 2">KD52</strain>
    </source>
</reference>
<dbReference type="RefSeq" id="WP_044216534.1">
    <property type="nucleotide sequence ID" value="NZ_JBKAGJ010000019.1"/>
</dbReference>
<comment type="caution">
    <text evidence="1">The sequence shown here is derived from an EMBL/GenBank/DDBJ whole genome shotgun (WGS) entry which is preliminary data.</text>
</comment>
<sequence>MTPKKSLLTVTALLLAAWIVFSALNPGDTSYVIIAKFDGIYGNPAGAQVYITQERELISKFNKNHDFHSCQLGHGGTLNTEFRGVPNRETFIYILKEGFVPARYSFMPGDPLTDQEIGEVALVSYPAKQQPAITDRPQVPCSGQLADNPKLAEVQYLENFRPVTDFHCEDNSHTIVFQGKLIQSGQLVHQQDFSIIYPPHQQMGVLRTGTSRGK</sequence>